<dbReference type="EMBL" id="JBHRTS010000003">
    <property type="protein sequence ID" value="MFC3193795.1"/>
    <property type="molecule type" value="Genomic_DNA"/>
</dbReference>
<name>A0ABV7JA93_9GAMM</name>
<reference evidence="2" key="1">
    <citation type="journal article" date="2019" name="Int. J. Syst. Evol. Microbiol.">
        <title>The Global Catalogue of Microorganisms (GCM) 10K type strain sequencing project: providing services to taxonomists for standard genome sequencing and annotation.</title>
        <authorList>
            <consortium name="The Broad Institute Genomics Platform"/>
            <consortium name="The Broad Institute Genome Sequencing Center for Infectious Disease"/>
            <person name="Wu L."/>
            <person name="Ma J."/>
        </authorList>
    </citation>
    <scope>NUCLEOTIDE SEQUENCE [LARGE SCALE GENOMIC DNA]</scope>
    <source>
        <strain evidence="2">KCTC 42953</strain>
    </source>
</reference>
<comment type="caution">
    <text evidence="1">The sequence shown here is derived from an EMBL/GenBank/DDBJ whole genome shotgun (WGS) entry which is preliminary data.</text>
</comment>
<dbReference type="RefSeq" id="WP_077411407.1">
    <property type="nucleotide sequence ID" value="NZ_JBHRTS010000003.1"/>
</dbReference>
<organism evidence="1 2">
    <name type="scientific">Marinicella sediminis</name>
    <dbReference type="NCBI Taxonomy" id="1792834"/>
    <lineage>
        <taxon>Bacteria</taxon>
        <taxon>Pseudomonadati</taxon>
        <taxon>Pseudomonadota</taxon>
        <taxon>Gammaproteobacteria</taxon>
        <taxon>Lysobacterales</taxon>
        <taxon>Marinicellaceae</taxon>
        <taxon>Marinicella</taxon>
    </lineage>
</organism>
<protein>
    <submittedName>
        <fullName evidence="1">Uncharacterized protein</fullName>
    </submittedName>
</protein>
<keyword evidence="2" id="KW-1185">Reference proteome</keyword>
<accession>A0ABV7JA93</accession>
<dbReference type="Proteomes" id="UP001595533">
    <property type="component" value="Unassembled WGS sequence"/>
</dbReference>
<evidence type="ECO:0000313" key="2">
    <source>
        <dbReference type="Proteomes" id="UP001595533"/>
    </source>
</evidence>
<evidence type="ECO:0000313" key="1">
    <source>
        <dbReference type="EMBL" id="MFC3193795.1"/>
    </source>
</evidence>
<proteinExistence type="predicted"/>
<gene>
    <name evidence="1" type="ORF">ACFODZ_06040</name>
</gene>
<sequence>MKHISTLIAILWLNACATSQEKIDVQSEIQEANGITVISNHPDVINSYLQPNGNQHMLCLEPDPDVASTFNGSLSLGANIAGNNDTISGSDGSSAVSTGGLSPMVLIAREMLYRACELSMNSNANAEQQLAIYKMFLDSIEKLSGVDLGTGTTASQPTGQ</sequence>